<dbReference type="InterPro" id="IPR036942">
    <property type="entry name" value="Beta-barrel_TonB_sf"/>
</dbReference>
<dbReference type="SUPFAM" id="SSF56935">
    <property type="entry name" value="Porins"/>
    <property type="match status" value="1"/>
</dbReference>
<dbReference type="RefSeq" id="WP_108686118.1">
    <property type="nucleotide sequence ID" value="NZ_QCYK01000001.1"/>
</dbReference>
<evidence type="ECO:0000256" key="3">
    <source>
        <dbReference type="ARBA" id="ARBA00022452"/>
    </source>
</evidence>
<keyword evidence="10" id="KW-0675">Receptor</keyword>
<evidence type="ECO:0000313" key="11">
    <source>
        <dbReference type="Proteomes" id="UP000244450"/>
    </source>
</evidence>
<keyword evidence="7" id="KW-0998">Cell outer membrane</keyword>
<evidence type="ECO:0000256" key="1">
    <source>
        <dbReference type="ARBA" id="ARBA00004571"/>
    </source>
</evidence>
<evidence type="ECO:0000256" key="2">
    <source>
        <dbReference type="ARBA" id="ARBA00022448"/>
    </source>
</evidence>
<reference evidence="10 11" key="1">
    <citation type="submission" date="2018-04" db="EMBL/GenBank/DDBJ databases">
        <title>Chitinophaga fuyangensis sp. nov., isolated from soil in a chemical factory.</title>
        <authorList>
            <person name="Chen K."/>
        </authorList>
    </citation>
    <scope>NUCLEOTIDE SEQUENCE [LARGE SCALE GENOMIC DNA]</scope>
    <source>
        <strain evidence="10 11">LY-1</strain>
    </source>
</reference>
<comment type="subcellular location">
    <subcellularLocation>
        <location evidence="1">Cell outer membrane</location>
        <topology evidence="1">Multi-pass membrane protein</topology>
    </subcellularLocation>
</comment>
<evidence type="ECO:0000259" key="9">
    <source>
        <dbReference type="Pfam" id="PF14905"/>
    </source>
</evidence>
<keyword evidence="11" id="KW-1185">Reference proteome</keyword>
<protein>
    <submittedName>
        <fullName evidence="10">TonB-dependent receptor</fullName>
    </submittedName>
</protein>
<name>A0A2T7BPD0_9BACT</name>
<evidence type="ECO:0000256" key="5">
    <source>
        <dbReference type="ARBA" id="ARBA00022729"/>
    </source>
</evidence>
<evidence type="ECO:0000313" key="10">
    <source>
        <dbReference type="EMBL" id="PUZ29481.1"/>
    </source>
</evidence>
<dbReference type="Gene3D" id="2.40.170.20">
    <property type="entry name" value="TonB-dependent receptor, beta-barrel domain"/>
    <property type="match status" value="1"/>
</dbReference>
<dbReference type="AlphaFoldDB" id="A0A2T7BPD0"/>
<keyword evidence="6" id="KW-0472">Membrane</keyword>
<organism evidence="10 11">
    <name type="scientific">Chitinophaga parva</name>
    <dbReference type="NCBI Taxonomy" id="2169414"/>
    <lineage>
        <taxon>Bacteria</taxon>
        <taxon>Pseudomonadati</taxon>
        <taxon>Bacteroidota</taxon>
        <taxon>Chitinophagia</taxon>
        <taxon>Chitinophagales</taxon>
        <taxon>Chitinophagaceae</taxon>
        <taxon>Chitinophaga</taxon>
    </lineage>
</organism>
<dbReference type="Pfam" id="PF14905">
    <property type="entry name" value="OMP_b-brl_3"/>
    <property type="match status" value="1"/>
</dbReference>
<dbReference type="Gene3D" id="2.170.130.10">
    <property type="entry name" value="TonB-dependent receptor, plug domain"/>
    <property type="match status" value="1"/>
</dbReference>
<dbReference type="GO" id="GO:0044718">
    <property type="term" value="P:siderophore transmembrane transport"/>
    <property type="evidence" value="ECO:0007669"/>
    <property type="project" value="TreeGrafter"/>
</dbReference>
<feature type="signal peptide" evidence="8">
    <location>
        <begin position="1"/>
        <end position="19"/>
    </location>
</feature>
<sequence>MKKLLLLLSMICTCYAASAQFPAAPAGGGKNMQAPPKIGHVFGRVEDQDGKPIPEVAVILLQNRYDSATHGRKDFLYKGVNTSAKGEFSFEELPIMGPPLKIKISLIGYKTKEIPVAFQLKMPAGGMKQGQGNAQQDPAKAMAAASAALSQFEKDLGAIKLESDAKTLEGVTVTGSKPLMRMDIDKKVFNVEKNIVSAGGTAVDVMRNVPSVQVDIDGNVKLRNAAPQIYIEGRPTTLTLDQIPADAIESVEVITNPSAKYDASGGNAGILNIILKKNRKTGYNGNIMAGVDKNGGYNGGGNINMRQGKFNVSATAMVNAMRNKLTGNTDRTNFGDTPVRITQDNNNKTNGQFIFGNLGVDYFATNHTSFSVAGIKVHGKFKPGEVIDINTDSLFPGGTVSNYSQRLTHSMREFNATGLQGGFKHSFKEGEDWTADVNYFSGHSNFNADYTTNYYDANHNIGGSQLQQQVGTGKNMFLTIQTDYVKPFTAKTKLETGLRAQIRNIDNFNDTYLYPNGSTTPVHLAGATSDYTNHDNVFAAYASVTSGFKDFGYQVGLRAESSNYDGKLINTGQKFSNNYPVSLFPSIFLSQKLKKNQEVQASFTRRVNRPNFFQLIPYTDYTDSLNITRGNPDLVPEFTTSVEASYSKTFKGNNNVLVSAYYKHTNNLITRYLEQGTNPSTGKADIINTFINANSAYTTGAELTSVNSITKWLDITTNVNVYNGRIKAADSLASAQQDAMWSWFGKFNSNVKLPKNFTVQISADYQSKTNLPINNNQQQFGPPSGAQSASQGYIRSFWGMDAAVKKSFLKNNAATVTLSFSDIFRTRLNSQFSSSQYFVQNYARLNNPQMIKLNFTYRFGKIDTAIFKRKNLKMQGEGMQGAGGMQ</sequence>
<dbReference type="InterPro" id="IPR041700">
    <property type="entry name" value="OMP_b-brl_3"/>
</dbReference>
<feature type="chain" id="PRO_5015470935" evidence="8">
    <location>
        <begin position="20"/>
        <end position="886"/>
    </location>
</feature>
<feature type="domain" description="Outer membrane protein beta-barrel" evidence="9">
    <location>
        <begin position="425"/>
        <end position="857"/>
    </location>
</feature>
<dbReference type="EMBL" id="QCYK01000001">
    <property type="protein sequence ID" value="PUZ29481.1"/>
    <property type="molecule type" value="Genomic_DNA"/>
</dbReference>
<evidence type="ECO:0000256" key="8">
    <source>
        <dbReference type="SAM" id="SignalP"/>
    </source>
</evidence>
<keyword evidence="2" id="KW-0813">Transport</keyword>
<dbReference type="GO" id="GO:0009279">
    <property type="term" value="C:cell outer membrane"/>
    <property type="evidence" value="ECO:0007669"/>
    <property type="project" value="UniProtKB-SubCell"/>
</dbReference>
<evidence type="ECO:0000256" key="4">
    <source>
        <dbReference type="ARBA" id="ARBA00022692"/>
    </source>
</evidence>
<keyword evidence="3" id="KW-1134">Transmembrane beta strand</keyword>
<dbReference type="InterPro" id="IPR037066">
    <property type="entry name" value="Plug_dom_sf"/>
</dbReference>
<gene>
    <name evidence="10" type="ORF">DCC81_08535</name>
</gene>
<dbReference type="InterPro" id="IPR039426">
    <property type="entry name" value="TonB-dep_rcpt-like"/>
</dbReference>
<evidence type="ECO:0000256" key="7">
    <source>
        <dbReference type="ARBA" id="ARBA00023237"/>
    </source>
</evidence>
<keyword evidence="4" id="KW-0812">Transmembrane</keyword>
<dbReference type="PANTHER" id="PTHR30069">
    <property type="entry name" value="TONB-DEPENDENT OUTER MEMBRANE RECEPTOR"/>
    <property type="match status" value="1"/>
</dbReference>
<dbReference type="SUPFAM" id="SSF49464">
    <property type="entry name" value="Carboxypeptidase regulatory domain-like"/>
    <property type="match status" value="1"/>
</dbReference>
<evidence type="ECO:0000256" key="6">
    <source>
        <dbReference type="ARBA" id="ARBA00023136"/>
    </source>
</evidence>
<proteinExistence type="predicted"/>
<dbReference type="PANTHER" id="PTHR30069:SF29">
    <property type="entry name" value="HEMOGLOBIN AND HEMOGLOBIN-HAPTOGLOBIN-BINDING PROTEIN 1-RELATED"/>
    <property type="match status" value="1"/>
</dbReference>
<keyword evidence="5 8" id="KW-0732">Signal</keyword>
<comment type="caution">
    <text evidence="10">The sequence shown here is derived from an EMBL/GenBank/DDBJ whole genome shotgun (WGS) entry which is preliminary data.</text>
</comment>
<dbReference type="Proteomes" id="UP000244450">
    <property type="component" value="Unassembled WGS sequence"/>
</dbReference>
<dbReference type="InterPro" id="IPR008969">
    <property type="entry name" value="CarboxyPept-like_regulatory"/>
</dbReference>
<dbReference type="GO" id="GO:0015344">
    <property type="term" value="F:siderophore uptake transmembrane transporter activity"/>
    <property type="evidence" value="ECO:0007669"/>
    <property type="project" value="TreeGrafter"/>
</dbReference>
<accession>A0A2T7BPD0</accession>
<dbReference type="OrthoDB" id="905812at2"/>